<dbReference type="GO" id="GO:0016747">
    <property type="term" value="F:acyltransferase activity, transferring groups other than amino-acyl groups"/>
    <property type="evidence" value="ECO:0007669"/>
    <property type="project" value="InterPro"/>
</dbReference>
<dbReference type="PANTHER" id="PTHR32268">
    <property type="entry name" value="HOMOSERINE O-ACETYLTRANSFERASE"/>
    <property type="match status" value="1"/>
</dbReference>
<gene>
    <name evidence="4" type="ORF">MELLADRAFT_34365</name>
</gene>
<evidence type="ECO:0000313" key="5">
    <source>
        <dbReference type="Proteomes" id="UP000001072"/>
    </source>
</evidence>
<dbReference type="EMBL" id="GL883097">
    <property type="protein sequence ID" value="EGG09530.1"/>
    <property type="molecule type" value="Genomic_DNA"/>
</dbReference>
<dbReference type="eggNOG" id="ENOG502QVPA">
    <property type="taxonomic scope" value="Eukaryota"/>
</dbReference>
<dbReference type="STRING" id="747676.F4RDY8"/>
<feature type="non-terminal residue" evidence="4">
    <location>
        <position position="1"/>
    </location>
</feature>
<feature type="domain" description="AB hydrolase-1" evidence="3">
    <location>
        <begin position="18"/>
        <end position="268"/>
    </location>
</feature>
<dbReference type="PIRSF" id="PIRSF000443">
    <property type="entry name" value="Homoser_Ac_trans"/>
    <property type="match status" value="1"/>
</dbReference>
<dbReference type="RefSeq" id="XP_007407257.1">
    <property type="nucleotide sequence ID" value="XM_007407195.1"/>
</dbReference>
<evidence type="ECO:0000256" key="2">
    <source>
        <dbReference type="PIRSR" id="PIRSR000443-1"/>
    </source>
</evidence>
<dbReference type="Gene3D" id="3.40.50.1820">
    <property type="entry name" value="alpha/beta hydrolase"/>
    <property type="match status" value="1"/>
</dbReference>
<dbReference type="AlphaFoldDB" id="F4RDY8"/>
<dbReference type="PANTHER" id="PTHR32268:SF15">
    <property type="entry name" value="HOMOSERINE ACETYLTRANSFERASE FAMILY PROTEIN (AFU_ORTHOLOGUE AFUA_1G15350)"/>
    <property type="match status" value="1"/>
</dbReference>
<comment type="similarity">
    <text evidence="1">Belongs to the AB hydrolase superfamily. MetX family.</text>
</comment>
<sequence>WFSGLIEDNEWLIGKGMALDPERFYIIVVAMLGNGQSSSPSNTPEPWNGPRFPRITFHDQVRAQRQLCDHLQIKKLHTVIGWSMGAGQSYQWAVSYPEMVERCVPFCGSAKTSEHNITFLQSLESTLQLDPAFNQGWYQIPPQQGLRAFARIYSAWGFSQSFYRERLYVKMGFPTLDSFLIGFWEDLFLKKDANNLLSMLFTWINGDISASPAFGGDFEKALKSIKAKTLILPSQTDLYFPPEDNHLEAAHITDCKLKVIPSIWGHFAGG</sequence>
<evidence type="ECO:0000313" key="4">
    <source>
        <dbReference type="EMBL" id="EGG09530.1"/>
    </source>
</evidence>
<feature type="active site" evidence="2">
    <location>
        <position position="266"/>
    </location>
</feature>
<evidence type="ECO:0000256" key="1">
    <source>
        <dbReference type="ARBA" id="ARBA00006886"/>
    </source>
</evidence>
<dbReference type="SUPFAM" id="SSF53474">
    <property type="entry name" value="alpha/beta-Hydrolases"/>
    <property type="match status" value="1"/>
</dbReference>
<dbReference type="Pfam" id="PF00561">
    <property type="entry name" value="Abhydrolase_1"/>
    <property type="match status" value="1"/>
</dbReference>
<dbReference type="InParanoid" id="F4RDY8"/>
<dbReference type="GeneID" id="18927380"/>
<evidence type="ECO:0000259" key="3">
    <source>
        <dbReference type="Pfam" id="PF00561"/>
    </source>
</evidence>
<reference evidence="5" key="1">
    <citation type="journal article" date="2011" name="Proc. Natl. Acad. Sci. U.S.A.">
        <title>Obligate biotrophy features unraveled by the genomic analysis of rust fungi.</title>
        <authorList>
            <person name="Duplessis S."/>
            <person name="Cuomo C.A."/>
            <person name="Lin Y.-C."/>
            <person name="Aerts A."/>
            <person name="Tisserant E."/>
            <person name="Veneault-Fourrey C."/>
            <person name="Joly D.L."/>
            <person name="Hacquard S."/>
            <person name="Amselem J."/>
            <person name="Cantarel B.L."/>
            <person name="Chiu R."/>
            <person name="Coutinho P.M."/>
            <person name="Feau N."/>
            <person name="Field M."/>
            <person name="Frey P."/>
            <person name="Gelhaye E."/>
            <person name="Goldberg J."/>
            <person name="Grabherr M.G."/>
            <person name="Kodira C.D."/>
            <person name="Kohler A."/>
            <person name="Kuees U."/>
            <person name="Lindquist E.A."/>
            <person name="Lucas S.M."/>
            <person name="Mago R."/>
            <person name="Mauceli E."/>
            <person name="Morin E."/>
            <person name="Murat C."/>
            <person name="Pangilinan J.L."/>
            <person name="Park R."/>
            <person name="Pearson M."/>
            <person name="Quesneville H."/>
            <person name="Rouhier N."/>
            <person name="Sakthikumar S."/>
            <person name="Salamov A.A."/>
            <person name="Schmutz J."/>
            <person name="Selles B."/>
            <person name="Shapiro H."/>
            <person name="Tanguay P."/>
            <person name="Tuskan G.A."/>
            <person name="Henrissat B."/>
            <person name="Van de Peer Y."/>
            <person name="Rouze P."/>
            <person name="Ellis J.G."/>
            <person name="Dodds P.N."/>
            <person name="Schein J.E."/>
            <person name="Zhong S."/>
            <person name="Hamelin R.C."/>
            <person name="Grigoriev I.V."/>
            <person name="Szabo L.J."/>
            <person name="Martin F."/>
        </authorList>
    </citation>
    <scope>NUCLEOTIDE SEQUENCE [LARGE SCALE GENOMIC DNA]</scope>
    <source>
        <strain evidence="5">98AG31 / pathotype 3-4-7</strain>
    </source>
</reference>
<feature type="active site" description="Nucleophile" evidence="2">
    <location>
        <position position="83"/>
    </location>
</feature>
<dbReference type="HOGENOM" id="CLU_028760_2_1_1"/>
<dbReference type="InterPro" id="IPR000073">
    <property type="entry name" value="AB_hydrolase_1"/>
</dbReference>
<dbReference type="NCBIfam" id="NF005757">
    <property type="entry name" value="PRK07581.1"/>
    <property type="match status" value="1"/>
</dbReference>
<dbReference type="VEuPathDB" id="FungiDB:MELLADRAFT_34365"/>
<dbReference type="InterPro" id="IPR029058">
    <property type="entry name" value="AB_hydrolase_fold"/>
</dbReference>
<dbReference type="Proteomes" id="UP000001072">
    <property type="component" value="Unassembled WGS sequence"/>
</dbReference>
<feature type="active site" evidence="2">
    <location>
        <position position="237"/>
    </location>
</feature>
<protein>
    <recommendedName>
        <fullName evidence="3">AB hydrolase-1 domain-containing protein</fullName>
    </recommendedName>
</protein>
<keyword evidence="5" id="KW-1185">Reference proteome</keyword>
<dbReference type="OrthoDB" id="9972683at2759"/>
<proteinExistence type="inferred from homology"/>
<organism evidence="5">
    <name type="scientific">Melampsora larici-populina (strain 98AG31 / pathotype 3-4-7)</name>
    <name type="common">Poplar leaf rust fungus</name>
    <dbReference type="NCBI Taxonomy" id="747676"/>
    <lineage>
        <taxon>Eukaryota</taxon>
        <taxon>Fungi</taxon>
        <taxon>Dikarya</taxon>
        <taxon>Basidiomycota</taxon>
        <taxon>Pucciniomycotina</taxon>
        <taxon>Pucciniomycetes</taxon>
        <taxon>Pucciniales</taxon>
        <taxon>Melampsoraceae</taxon>
        <taxon>Melampsora</taxon>
    </lineage>
</organism>
<name>F4RDY8_MELLP</name>
<dbReference type="KEGG" id="mlr:MELLADRAFT_34365"/>
<dbReference type="InterPro" id="IPR008220">
    <property type="entry name" value="HAT_MetX-like"/>
</dbReference>
<accession>F4RDY8</accession>